<evidence type="ECO:0000313" key="2">
    <source>
        <dbReference type="Proteomes" id="UP001597641"/>
    </source>
</evidence>
<gene>
    <name evidence="1" type="ORF">ACFS7Z_24315</name>
</gene>
<name>A0ABW6C1C9_9BACT</name>
<accession>A0ABW6C1C9</accession>
<dbReference type="EMBL" id="JBHUOX010000031">
    <property type="protein sequence ID" value="MFD3003505.1"/>
    <property type="molecule type" value="Genomic_DNA"/>
</dbReference>
<dbReference type="Proteomes" id="UP001597641">
    <property type="component" value="Unassembled WGS sequence"/>
</dbReference>
<organism evidence="1 2">
    <name type="scientific">Pontibacter toksunensis</name>
    <dbReference type="NCBI Taxonomy" id="1332631"/>
    <lineage>
        <taxon>Bacteria</taxon>
        <taxon>Pseudomonadati</taxon>
        <taxon>Bacteroidota</taxon>
        <taxon>Cytophagia</taxon>
        <taxon>Cytophagales</taxon>
        <taxon>Hymenobacteraceae</taxon>
        <taxon>Pontibacter</taxon>
    </lineage>
</organism>
<keyword evidence="2" id="KW-1185">Reference proteome</keyword>
<comment type="caution">
    <text evidence="1">The sequence shown here is derived from an EMBL/GenBank/DDBJ whole genome shotgun (WGS) entry which is preliminary data.</text>
</comment>
<proteinExistence type="predicted"/>
<protein>
    <submittedName>
        <fullName evidence="1">Uncharacterized protein</fullName>
    </submittedName>
</protein>
<sequence length="101" mass="11595">MQELLNDHNKDLSEYENNLISFIVNPSKIQIFNSEEAAEDWGENELNVEENSEVEGDTVKTPADVFNKFRESMEVKREMLFKAVALVLADNLPPTSERDSF</sequence>
<evidence type="ECO:0000313" key="1">
    <source>
        <dbReference type="EMBL" id="MFD3003505.1"/>
    </source>
</evidence>
<dbReference type="RefSeq" id="WP_377491032.1">
    <property type="nucleotide sequence ID" value="NZ_JBHUOX010000031.1"/>
</dbReference>
<reference evidence="2" key="1">
    <citation type="journal article" date="2019" name="Int. J. Syst. Evol. Microbiol.">
        <title>The Global Catalogue of Microorganisms (GCM) 10K type strain sequencing project: providing services to taxonomists for standard genome sequencing and annotation.</title>
        <authorList>
            <consortium name="The Broad Institute Genomics Platform"/>
            <consortium name="The Broad Institute Genome Sequencing Center for Infectious Disease"/>
            <person name="Wu L."/>
            <person name="Ma J."/>
        </authorList>
    </citation>
    <scope>NUCLEOTIDE SEQUENCE [LARGE SCALE GENOMIC DNA]</scope>
    <source>
        <strain evidence="2">KCTC 23984</strain>
    </source>
</reference>